<dbReference type="GO" id="GO:0005758">
    <property type="term" value="C:mitochondrial intermembrane space"/>
    <property type="evidence" value="ECO:0007669"/>
    <property type="project" value="InterPro"/>
</dbReference>
<keyword evidence="3" id="KW-1185">Reference proteome</keyword>
<accession>A0A9P0AE49</accession>
<evidence type="ECO:0000313" key="3">
    <source>
        <dbReference type="Proteomes" id="UP001152759"/>
    </source>
</evidence>
<gene>
    <name evidence="2" type="ORF">BEMITA_LOCUS8160</name>
</gene>
<evidence type="ECO:0000313" key="2">
    <source>
        <dbReference type="EMBL" id="CAH0389322.1"/>
    </source>
</evidence>
<dbReference type="InterPro" id="IPR006797">
    <property type="entry name" value="PRELI/MSF1_dom"/>
</dbReference>
<evidence type="ECO:0000259" key="1">
    <source>
        <dbReference type="PROSITE" id="PS50904"/>
    </source>
</evidence>
<dbReference type="Pfam" id="PF04707">
    <property type="entry name" value="PRELI"/>
    <property type="match status" value="1"/>
</dbReference>
<dbReference type="KEGG" id="btab:109042512"/>
<dbReference type="PANTHER" id="PTHR11158">
    <property type="entry name" value="MSF1/PX19 RELATED"/>
    <property type="match status" value="1"/>
</dbReference>
<name>A0A9P0AE49_BEMTA</name>
<dbReference type="Proteomes" id="UP001152759">
    <property type="component" value="Chromosome 4"/>
</dbReference>
<sequence length="208" mass="24001">MKYFEDTTTFKYSWDQVVTGFWRRYPNPESSHVLTEDTLSRELKENKLYTKRMLTKTNRLPKWGERFVGNRVVKIIEESILDLQNKTLVTYTRNIGYSSVMSVVERVEYRVDTDNHNQTIAVRSAWIDSSVFGFGRAIQSFGLERFKKNCGKMVSGFNFVLNQLYPTHGTQLPRETVSHSKDRLSDAANKAKSIAKSGPYYASCAPEN</sequence>
<dbReference type="PROSITE" id="PS50904">
    <property type="entry name" value="PRELI_MSF1"/>
    <property type="match status" value="1"/>
</dbReference>
<feature type="domain" description="PRELI/MSF1" evidence="1">
    <location>
        <begin position="1"/>
        <end position="169"/>
    </location>
</feature>
<reference evidence="2" key="1">
    <citation type="submission" date="2021-12" db="EMBL/GenBank/DDBJ databases">
        <authorList>
            <person name="King R."/>
        </authorList>
    </citation>
    <scope>NUCLEOTIDE SEQUENCE</scope>
</reference>
<protein>
    <recommendedName>
        <fullName evidence="1">PRELI/MSF1 domain-containing protein</fullName>
    </recommendedName>
</protein>
<organism evidence="2 3">
    <name type="scientific">Bemisia tabaci</name>
    <name type="common">Sweetpotato whitefly</name>
    <name type="synonym">Aleurodes tabaci</name>
    <dbReference type="NCBI Taxonomy" id="7038"/>
    <lineage>
        <taxon>Eukaryota</taxon>
        <taxon>Metazoa</taxon>
        <taxon>Ecdysozoa</taxon>
        <taxon>Arthropoda</taxon>
        <taxon>Hexapoda</taxon>
        <taxon>Insecta</taxon>
        <taxon>Pterygota</taxon>
        <taxon>Neoptera</taxon>
        <taxon>Paraneoptera</taxon>
        <taxon>Hemiptera</taxon>
        <taxon>Sternorrhyncha</taxon>
        <taxon>Aleyrodoidea</taxon>
        <taxon>Aleyrodidae</taxon>
        <taxon>Aleyrodinae</taxon>
        <taxon>Bemisia</taxon>
    </lineage>
</organism>
<dbReference type="InterPro" id="IPR037365">
    <property type="entry name" value="Slowmo/Ups"/>
</dbReference>
<proteinExistence type="predicted"/>
<dbReference type="EMBL" id="OU963865">
    <property type="protein sequence ID" value="CAH0389322.1"/>
    <property type="molecule type" value="Genomic_DNA"/>
</dbReference>
<dbReference type="AlphaFoldDB" id="A0A9P0AE49"/>